<dbReference type="Pfam" id="PF20150">
    <property type="entry name" value="2EXR"/>
    <property type="match status" value="1"/>
</dbReference>
<evidence type="ECO:0000313" key="4">
    <source>
        <dbReference type="Proteomes" id="UP001310594"/>
    </source>
</evidence>
<evidence type="ECO:0000256" key="1">
    <source>
        <dbReference type="SAM" id="MobiDB-lite"/>
    </source>
</evidence>
<dbReference type="AlphaFoldDB" id="A0AAN7ZZU8"/>
<reference evidence="3" key="1">
    <citation type="submission" date="2023-08" db="EMBL/GenBank/DDBJ databases">
        <title>Black Yeasts Isolated from many extreme environments.</title>
        <authorList>
            <person name="Coleine C."/>
            <person name="Stajich J.E."/>
            <person name="Selbmann L."/>
        </authorList>
    </citation>
    <scope>NUCLEOTIDE SEQUENCE</scope>
    <source>
        <strain evidence="3">CCFEE 5810</strain>
    </source>
</reference>
<protein>
    <recommendedName>
        <fullName evidence="2">2EXR domain-containing protein</fullName>
    </recommendedName>
</protein>
<gene>
    <name evidence="3" type="ORF">LTR97_009455</name>
</gene>
<proteinExistence type="predicted"/>
<evidence type="ECO:0000259" key="2">
    <source>
        <dbReference type="Pfam" id="PF20150"/>
    </source>
</evidence>
<name>A0AAN7ZZU8_9PEZI</name>
<dbReference type="Proteomes" id="UP001310594">
    <property type="component" value="Unassembled WGS sequence"/>
</dbReference>
<comment type="caution">
    <text evidence="3">The sequence shown here is derived from an EMBL/GenBank/DDBJ whole genome shotgun (WGS) entry which is preliminary data.</text>
</comment>
<evidence type="ECO:0000313" key="3">
    <source>
        <dbReference type="EMBL" id="KAK5694864.1"/>
    </source>
</evidence>
<dbReference type="EMBL" id="JAVRQU010000015">
    <property type="protein sequence ID" value="KAK5694864.1"/>
    <property type="molecule type" value="Genomic_DNA"/>
</dbReference>
<feature type="compositionally biased region" description="Acidic residues" evidence="1">
    <location>
        <begin position="240"/>
        <end position="261"/>
    </location>
</feature>
<organism evidence="3 4">
    <name type="scientific">Elasticomyces elasticus</name>
    <dbReference type="NCBI Taxonomy" id="574655"/>
    <lineage>
        <taxon>Eukaryota</taxon>
        <taxon>Fungi</taxon>
        <taxon>Dikarya</taxon>
        <taxon>Ascomycota</taxon>
        <taxon>Pezizomycotina</taxon>
        <taxon>Dothideomycetes</taxon>
        <taxon>Dothideomycetidae</taxon>
        <taxon>Mycosphaerellales</taxon>
        <taxon>Teratosphaeriaceae</taxon>
        <taxon>Elasticomyces</taxon>
    </lineage>
</organism>
<feature type="region of interest" description="Disordered" evidence="1">
    <location>
        <begin position="204"/>
        <end position="261"/>
    </location>
</feature>
<feature type="compositionally biased region" description="Basic and acidic residues" evidence="1">
    <location>
        <begin position="219"/>
        <end position="239"/>
    </location>
</feature>
<dbReference type="InterPro" id="IPR045518">
    <property type="entry name" value="2EXR"/>
</dbReference>
<sequence length="261" mass="29812">MDQSPFEKLAPELRNAIWEMTLSLGEPLILNKIETTTPPPITATCRQIREETLFMFYSDRIVELHLPSPNYRDFDMSSCACGKLYYKAGDWLASLACPCHHELISSFQVRLTVDFSKPTLDLFEHFQRNDPKLHYALPFLLRQLAPLLERYGYTDDKQPLLECTQNTLIDSSAALEPEWYEKYGDMGFKCSYVLNKIPWAKDDKAAEEAVGGNGEEADGAAKEEEDKADIEESARKVDGLTEEEDEVDDNESAEEDEVFFE</sequence>
<feature type="domain" description="2EXR" evidence="2">
    <location>
        <begin position="5"/>
        <end position="59"/>
    </location>
</feature>
<accession>A0AAN7ZZU8</accession>